<feature type="region of interest" description="Disordered" evidence="1">
    <location>
        <begin position="1"/>
        <end position="23"/>
    </location>
</feature>
<evidence type="ECO:0000313" key="2">
    <source>
        <dbReference type="EMBL" id="MDP9841976.1"/>
    </source>
</evidence>
<proteinExistence type="predicted"/>
<protein>
    <submittedName>
        <fullName evidence="2">Uncharacterized protein</fullName>
    </submittedName>
</protein>
<dbReference type="EMBL" id="JAUSQU010000001">
    <property type="protein sequence ID" value="MDP9841976.1"/>
    <property type="molecule type" value="Genomic_DNA"/>
</dbReference>
<feature type="compositionally biased region" description="Polar residues" evidence="1">
    <location>
        <begin position="43"/>
        <end position="53"/>
    </location>
</feature>
<dbReference type="Proteomes" id="UP001225356">
    <property type="component" value="Unassembled WGS sequence"/>
</dbReference>
<comment type="caution">
    <text evidence="2">The sequence shown here is derived from an EMBL/GenBank/DDBJ whole genome shotgun (WGS) entry which is preliminary data.</text>
</comment>
<organism evidence="2 3">
    <name type="scientific">Streptosporangium lutulentum</name>
    <dbReference type="NCBI Taxonomy" id="1461250"/>
    <lineage>
        <taxon>Bacteria</taxon>
        <taxon>Bacillati</taxon>
        <taxon>Actinomycetota</taxon>
        <taxon>Actinomycetes</taxon>
        <taxon>Streptosporangiales</taxon>
        <taxon>Streptosporangiaceae</taxon>
        <taxon>Streptosporangium</taxon>
    </lineage>
</organism>
<name>A0ABT9Q5F9_9ACTN</name>
<evidence type="ECO:0000313" key="3">
    <source>
        <dbReference type="Proteomes" id="UP001225356"/>
    </source>
</evidence>
<accession>A0ABT9Q5F9</accession>
<evidence type="ECO:0000256" key="1">
    <source>
        <dbReference type="SAM" id="MobiDB-lite"/>
    </source>
</evidence>
<sequence>MEEPLGSRHPAIANAEPGTEAVRTADFIEGFATPVADPVVRTPTPQIRPTNPLTWEPPTERSNGTPPSCRRNPTRRGLTWSCSDIE</sequence>
<feature type="region of interest" description="Disordered" evidence="1">
    <location>
        <begin position="35"/>
        <end position="86"/>
    </location>
</feature>
<keyword evidence="3" id="KW-1185">Reference proteome</keyword>
<gene>
    <name evidence="2" type="ORF">J2853_001187</name>
</gene>
<reference evidence="2 3" key="1">
    <citation type="submission" date="2023-07" db="EMBL/GenBank/DDBJ databases">
        <title>Sequencing the genomes of 1000 actinobacteria strains.</title>
        <authorList>
            <person name="Klenk H.-P."/>
        </authorList>
    </citation>
    <scope>NUCLEOTIDE SEQUENCE [LARGE SCALE GENOMIC DNA]</scope>
    <source>
        <strain evidence="2 3">DSM 46740</strain>
    </source>
</reference>